<dbReference type="EMBL" id="JABBWE010000002">
    <property type="protein sequence ID" value="KAG1806663.1"/>
    <property type="molecule type" value="Genomic_DNA"/>
</dbReference>
<dbReference type="Pfam" id="PF25758">
    <property type="entry name" value="TPR_IPO11"/>
    <property type="match status" value="1"/>
</dbReference>
<keyword evidence="7" id="KW-1185">Reference proteome</keyword>
<dbReference type="InterPro" id="IPR016024">
    <property type="entry name" value="ARM-type_fold"/>
</dbReference>
<evidence type="ECO:0000256" key="2">
    <source>
        <dbReference type="ARBA" id="ARBA00007991"/>
    </source>
</evidence>
<dbReference type="InterPro" id="IPR058669">
    <property type="entry name" value="TPR_IPO7/11-like"/>
</dbReference>
<dbReference type="AlphaFoldDB" id="A0A9P7J7L2"/>
<dbReference type="Pfam" id="PF03810">
    <property type="entry name" value="IBN_N"/>
    <property type="match status" value="1"/>
</dbReference>
<evidence type="ECO:0000256" key="4">
    <source>
        <dbReference type="ARBA" id="ARBA00023242"/>
    </source>
</evidence>
<dbReference type="InterPro" id="IPR001494">
    <property type="entry name" value="Importin-beta_N"/>
</dbReference>
<dbReference type="SUPFAM" id="SSF48371">
    <property type="entry name" value="ARM repeat"/>
    <property type="match status" value="1"/>
</dbReference>
<dbReference type="GeneID" id="64595189"/>
<comment type="similarity">
    <text evidence="2">Belongs to the importin beta family.</text>
</comment>
<evidence type="ECO:0000256" key="1">
    <source>
        <dbReference type="ARBA" id="ARBA00004123"/>
    </source>
</evidence>
<evidence type="ECO:0000256" key="3">
    <source>
        <dbReference type="ARBA" id="ARBA00022448"/>
    </source>
</evidence>
<reference evidence="6" key="1">
    <citation type="journal article" date="2020" name="New Phytol.">
        <title>Comparative genomics reveals dynamic genome evolution in host specialist ectomycorrhizal fungi.</title>
        <authorList>
            <person name="Lofgren L.A."/>
            <person name="Nguyen N.H."/>
            <person name="Vilgalys R."/>
            <person name="Ruytinx J."/>
            <person name="Liao H.L."/>
            <person name="Branco S."/>
            <person name="Kuo A."/>
            <person name="LaButti K."/>
            <person name="Lipzen A."/>
            <person name="Andreopoulos W."/>
            <person name="Pangilinan J."/>
            <person name="Riley R."/>
            <person name="Hundley H."/>
            <person name="Na H."/>
            <person name="Barry K."/>
            <person name="Grigoriev I.V."/>
            <person name="Stajich J.E."/>
            <person name="Kennedy P.G."/>
        </authorList>
    </citation>
    <scope>NUCLEOTIDE SEQUENCE</scope>
    <source>
        <strain evidence="6">S12</strain>
    </source>
</reference>
<evidence type="ECO:0000259" key="5">
    <source>
        <dbReference type="PROSITE" id="PS50166"/>
    </source>
</evidence>
<dbReference type="RefSeq" id="XP_041167134.1">
    <property type="nucleotide sequence ID" value="XM_041301425.1"/>
</dbReference>
<dbReference type="GO" id="GO:0005635">
    <property type="term" value="C:nuclear envelope"/>
    <property type="evidence" value="ECO:0007669"/>
    <property type="project" value="TreeGrafter"/>
</dbReference>
<protein>
    <submittedName>
        <fullName evidence="6">ARM repeat-containing protein</fullName>
    </submittedName>
</protein>
<dbReference type="GO" id="GO:0005829">
    <property type="term" value="C:cytosol"/>
    <property type="evidence" value="ECO:0007669"/>
    <property type="project" value="TreeGrafter"/>
</dbReference>
<comment type="subcellular location">
    <subcellularLocation>
        <location evidence="1">Nucleus</location>
    </subcellularLocation>
</comment>
<keyword evidence="4" id="KW-0539">Nucleus</keyword>
<dbReference type="GO" id="GO:0031267">
    <property type="term" value="F:small GTPase binding"/>
    <property type="evidence" value="ECO:0007669"/>
    <property type="project" value="InterPro"/>
</dbReference>
<dbReference type="Proteomes" id="UP000719766">
    <property type="component" value="Unassembled WGS sequence"/>
</dbReference>
<dbReference type="GO" id="GO:0006606">
    <property type="term" value="P:protein import into nucleus"/>
    <property type="evidence" value="ECO:0007669"/>
    <property type="project" value="TreeGrafter"/>
</dbReference>
<evidence type="ECO:0000313" key="6">
    <source>
        <dbReference type="EMBL" id="KAG1806663.1"/>
    </source>
</evidence>
<evidence type="ECO:0000313" key="7">
    <source>
        <dbReference type="Proteomes" id="UP000719766"/>
    </source>
</evidence>
<comment type="caution">
    <text evidence="6">The sequence shown here is derived from an EMBL/GenBank/DDBJ whole genome shotgun (WGS) entry which is preliminary data.</text>
</comment>
<proteinExistence type="inferred from homology"/>
<sequence length="1030" mass="116339">MAKPSKLEHVTKVVDPQELYRVISQASSQNPAEVRASSKRVEELLDYFGTFDGLHEIAATRSVPLPVRKQSIIQFKNKALNHWRSRKLLSDEQRVRIRSRCMTFFDEEDDTIVECNEVIVAKIARQDYPMHWPSLLADIMDVIRTNLEVLCGSPNGDPRSTLALRRGLALLNSVLKEFSGVKLLAGVKTMVHIIDQLHEVMFAYYSKLSSMISALVPLALSDQRTADNLIVAHFTYKCLVKMALWLWPRLAQPDGGFAKLEPWFLQLFQSSTGQLKILSELRINLVLALRTSGPSDRLTLLSVDRLTRHVRVFGKFFRRLQQLKPDKFVQLPTGNEIVLYYWDRVVQATNGPPELIQDAPTAVFPVRFLLQAMVLFKENLSRWTPFRKGGPKTETTLSQEFVEDAVRLLVTRFIPLNLADLEGWMSDPEEWVNLEDKENDQWEYELRPCGERVLMTLSSQYKVYVTPLLETTFKQIIAQPTVDSASVIQKEALYCAIGRCATHLQEVIPFSQWLQHNLLAEARETNQYYPIIKRRIAWLIGKWISDMCSPANDPNVWDILLHLLRDRGAGTDSVVRLTAATALRECVDTVHFDIDVFAPYLPTAVTELLKLMGEADTMEAKQRLAKSLNVVIERAGPRIIPHAQMISEGIPQLWTAAGEEWLFKAQLLVVVTSLVSATKEQPSLNSLIVPLVQEGLSQGVAINLDEDALNLWLAAVRNSSSLGYAGGPGLVDLVPLAVSLLSDNLDLLGKIVSIVESCLFVDAPAVLQSFAQPLMNAFVKALTGQAIMTNQKDILVCLQFLTQLAPATLWGQAMHFAGLFSHVVELLNHDESSPSLLTECIYLLARIALADRQMFLQLVSATAETMNLSEAKIWEAVLDHWWRQFDHMSEPRHRKLAALGIASLVSTGRPEVLDRLPNEIFNLWTDVFFEVKESRSLAENEDASPLTLHWDLDQVPQSYYAGSETTVEFDRRKMFLDNDPVRITQLTNYVAAALQEAERNCGGIHIFNQYINKTDPTLLKQLQNELQTQE</sequence>
<feature type="domain" description="Importin N-terminal" evidence="5">
    <location>
        <begin position="37"/>
        <end position="107"/>
    </location>
</feature>
<dbReference type="PANTHER" id="PTHR10997">
    <property type="entry name" value="IMPORTIN-7, 8, 11"/>
    <property type="match status" value="1"/>
</dbReference>
<dbReference type="Gene3D" id="1.25.10.10">
    <property type="entry name" value="Leucine-rich Repeat Variant"/>
    <property type="match status" value="1"/>
</dbReference>
<dbReference type="PANTHER" id="PTHR10997:SF7">
    <property type="entry name" value="IMPORTIN-11"/>
    <property type="match status" value="1"/>
</dbReference>
<dbReference type="PROSITE" id="PS50166">
    <property type="entry name" value="IMPORTIN_B_NT"/>
    <property type="match status" value="1"/>
</dbReference>
<dbReference type="OrthoDB" id="361693at2759"/>
<gene>
    <name evidence="6" type="ORF">HD556DRAFT_1323332</name>
</gene>
<name>A0A9P7J7L2_9AGAM</name>
<accession>A0A9P7J7L2</accession>
<organism evidence="6 7">
    <name type="scientific">Suillus plorans</name>
    <dbReference type="NCBI Taxonomy" id="116603"/>
    <lineage>
        <taxon>Eukaryota</taxon>
        <taxon>Fungi</taxon>
        <taxon>Dikarya</taxon>
        <taxon>Basidiomycota</taxon>
        <taxon>Agaricomycotina</taxon>
        <taxon>Agaricomycetes</taxon>
        <taxon>Agaricomycetidae</taxon>
        <taxon>Boletales</taxon>
        <taxon>Suillineae</taxon>
        <taxon>Suillaceae</taxon>
        <taxon>Suillus</taxon>
    </lineage>
</organism>
<keyword evidence="3" id="KW-0813">Transport</keyword>
<dbReference type="InterPro" id="IPR011989">
    <property type="entry name" value="ARM-like"/>
</dbReference>